<reference evidence="3" key="2">
    <citation type="submission" date="2020-05" db="UniProtKB">
        <authorList>
            <consortium name="EnsemblMetazoa"/>
        </authorList>
    </citation>
    <scope>IDENTIFICATION</scope>
</reference>
<evidence type="ECO:0000313" key="2">
    <source>
        <dbReference type="EMBL" id="KFB43351.1"/>
    </source>
</evidence>
<dbReference type="EMBL" id="KE525248">
    <property type="protein sequence ID" value="KFB43351.1"/>
    <property type="molecule type" value="Genomic_DNA"/>
</dbReference>
<protein>
    <submittedName>
        <fullName evidence="2 3">Uncharacterized protein</fullName>
    </submittedName>
</protein>
<gene>
    <name evidence="2" type="ORF">ZHAS_00011145</name>
</gene>
<dbReference type="AlphaFoldDB" id="A0A084VZF7"/>
<accession>A0A084VZF7</accession>
<dbReference type="VEuPathDB" id="VectorBase:ASIC011145"/>
<feature type="compositionally biased region" description="Low complexity" evidence="1">
    <location>
        <begin position="1"/>
        <end position="15"/>
    </location>
</feature>
<evidence type="ECO:0000313" key="4">
    <source>
        <dbReference type="Proteomes" id="UP000030765"/>
    </source>
</evidence>
<evidence type="ECO:0000256" key="1">
    <source>
        <dbReference type="SAM" id="MobiDB-lite"/>
    </source>
</evidence>
<dbReference type="EnsemblMetazoa" id="ASIC011145-RA">
    <property type="protein sequence ID" value="ASIC011145-PA"/>
    <property type="gene ID" value="ASIC011145"/>
</dbReference>
<organism evidence="2">
    <name type="scientific">Anopheles sinensis</name>
    <name type="common">Mosquito</name>
    <dbReference type="NCBI Taxonomy" id="74873"/>
    <lineage>
        <taxon>Eukaryota</taxon>
        <taxon>Metazoa</taxon>
        <taxon>Ecdysozoa</taxon>
        <taxon>Arthropoda</taxon>
        <taxon>Hexapoda</taxon>
        <taxon>Insecta</taxon>
        <taxon>Pterygota</taxon>
        <taxon>Neoptera</taxon>
        <taxon>Endopterygota</taxon>
        <taxon>Diptera</taxon>
        <taxon>Nematocera</taxon>
        <taxon>Culicoidea</taxon>
        <taxon>Culicidae</taxon>
        <taxon>Anophelinae</taxon>
        <taxon>Anopheles</taxon>
    </lineage>
</organism>
<keyword evidence="4" id="KW-1185">Reference proteome</keyword>
<reference evidence="2 4" key="1">
    <citation type="journal article" date="2014" name="BMC Genomics">
        <title>Genome sequence of Anopheles sinensis provides insight into genetics basis of mosquito competence for malaria parasites.</title>
        <authorList>
            <person name="Zhou D."/>
            <person name="Zhang D."/>
            <person name="Ding G."/>
            <person name="Shi L."/>
            <person name="Hou Q."/>
            <person name="Ye Y."/>
            <person name="Xu Y."/>
            <person name="Zhou H."/>
            <person name="Xiong C."/>
            <person name="Li S."/>
            <person name="Yu J."/>
            <person name="Hong S."/>
            <person name="Yu X."/>
            <person name="Zou P."/>
            <person name="Chen C."/>
            <person name="Chang X."/>
            <person name="Wang W."/>
            <person name="Lv Y."/>
            <person name="Sun Y."/>
            <person name="Ma L."/>
            <person name="Shen B."/>
            <person name="Zhu C."/>
        </authorList>
    </citation>
    <scope>NUCLEOTIDE SEQUENCE [LARGE SCALE GENOMIC DNA]</scope>
</reference>
<feature type="region of interest" description="Disordered" evidence="1">
    <location>
        <begin position="1"/>
        <end position="43"/>
    </location>
</feature>
<name>A0A084VZF7_ANOSI</name>
<dbReference type="EMBL" id="ATLV01018761">
    <property type="status" value="NOT_ANNOTATED_CDS"/>
    <property type="molecule type" value="Genomic_DNA"/>
</dbReference>
<sequence length="96" mass="9925">MAPEGPISTLPSSSTPEPPAISAGRTGEGSKLASASDRAPKKSVAERCPNIFWLFRQAIIGNRRCVVGLPAAGEGNKELASFCRSNGGNGVLRMNG</sequence>
<dbReference type="Proteomes" id="UP000030765">
    <property type="component" value="Unassembled WGS sequence"/>
</dbReference>
<evidence type="ECO:0000313" key="3">
    <source>
        <dbReference type="EnsemblMetazoa" id="ASIC011145-PA"/>
    </source>
</evidence>
<proteinExistence type="predicted"/>